<dbReference type="OrthoDB" id="116243at2"/>
<dbReference type="Pfam" id="PF14417">
    <property type="entry name" value="MEDS"/>
    <property type="match status" value="1"/>
</dbReference>
<protein>
    <submittedName>
        <fullName evidence="2">MEDS: MEthanogen/methylotroph, DcmR Sensory domain</fullName>
    </submittedName>
</protein>
<dbReference type="RefSeq" id="WP_079571897.1">
    <property type="nucleotide sequence ID" value="NZ_LT670818.1"/>
</dbReference>
<dbReference type="InterPro" id="IPR025847">
    <property type="entry name" value="MEDS_domain"/>
</dbReference>
<dbReference type="EMBL" id="LT670818">
    <property type="protein sequence ID" value="SHH63641.1"/>
    <property type="molecule type" value="Genomic_DNA"/>
</dbReference>
<evidence type="ECO:0000313" key="3">
    <source>
        <dbReference type="Proteomes" id="UP000190675"/>
    </source>
</evidence>
<organism evidence="2 3">
    <name type="scientific">Bradyrhizobium erythrophlei</name>
    <dbReference type="NCBI Taxonomy" id="1437360"/>
    <lineage>
        <taxon>Bacteria</taxon>
        <taxon>Pseudomonadati</taxon>
        <taxon>Pseudomonadota</taxon>
        <taxon>Alphaproteobacteria</taxon>
        <taxon>Hyphomicrobiales</taxon>
        <taxon>Nitrobacteraceae</taxon>
        <taxon>Bradyrhizobium</taxon>
    </lineage>
</organism>
<evidence type="ECO:0000259" key="1">
    <source>
        <dbReference type="Pfam" id="PF14417"/>
    </source>
</evidence>
<reference evidence="2 3" key="1">
    <citation type="submission" date="2016-11" db="EMBL/GenBank/DDBJ databases">
        <authorList>
            <person name="Jaros S."/>
            <person name="Januszkiewicz K."/>
            <person name="Wedrychowicz H."/>
        </authorList>
    </citation>
    <scope>NUCLEOTIDE SEQUENCE [LARGE SCALE GENOMIC DNA]</scope>
    <source>
        <strain evidence="2 3">GAS242</strain>
    </source>
</reference>
<accession>A0A1M5UL02</accession>
<feature type="domain" description="MEDS" evidence="1">
    <location>
        <begin position="20"/>
        <end position="179"/>
    </location>
</feature>
<evidence type="ECO:0000313" key="2">
    <source>
        <dbReference type="EMBL" id="SHH63641.1"/>
    </source>
</evidence>
<sequence length="217" mass="24643">MRGNECPIHVADGVLGKQCHICAFFNGFDEQHMVLRSFIKEGFARGDKAFHIVDPELREDHLKRLAEAGIDVEQAIATGQLELRRWQDAYLRDDRFDQDGMLALLEEVLGSGAAAGNPLIRFVSRVEPSLVDKAGEDNWLEYETRVNYAVSKYNDPVICTYDLTNFSASLVMDMLRVHPVVIVGGVLQENPFFVPPDQFLLELRERKSARRRTIQAH</sequence>
<gene>
    <name evidence="2" type="ORF">SAMN05444169_8492</name>
</gene>
<dbReference type="AlphaFoldDB" id="A0A1M5UL02"/>
<proteinExistence type="predicted"/>
<dbReference type="Proteomes" id="UP000190675">
    <property type="component" value="Chromosome I"/>
</dbReference>
<name>A0A1M5UL02_9BRAD</name>